<dbReference type="Gene3D" id="3.40.30.10">
    <property type="entry name" value="Glutaredoxin"/>
    <property type="match status" value="1"/>
</dbReference>
<dbReference type="CDD" id="cd03024">
    <property type="entry name" value="DsbA_FrnE"/>
    <property type="match status" value="1"/>
</dbReference>
<dbReference type="Pfam" id="PF01323">
    <property type="entry name" value="DSBA"/>
    <property type="match status" value="2"/>
</dbReference>
<reference evidence="3" key="1">
    <citation type="submission" date="2012-06" db="EMBL/GenBank/DDBJ databases">
        <title>Genome analysis of multiple Granulibacter bethesdensis isolates demonstrates substantial genome diversity.</title>
        <authorList>
            <person name="Greenberg D.E."/>
            <person name="Porcella S.F."/>
            <person name="Zarember K."/>
            <person name="Zelazny A.M."/>
            <person name="Bruno D."/>
            <person name="Martens C."/>
            <person name="Barbian K.D."/>
            <person name="Jaske E."/>
            <person name="Holland S.M."/>
        </authorList>
    </citation>
    <scope>NUCLEOTIDE SEQUENCE [LARGE SCALE GENOMIC DNA]</scope>
    <source>
        <strain evidence="3">CGDNIH3</strain>
    </source>
</reference>
<sequence length="250" mass="27513">MNMLAPPRALLAIAVVFDLICPWSYLGVRRLRECLARRADISPVIEWRPFLLNPDMKHSSAGRADHIIRRPGTEDRTQRLHRSITALGRREGISFRFDLINTLPSSFDAHRLVRWVAEQATAYHLSHSSAGLSNFNTSFSARPADAAGGMVERLFAACFTEGRDIGDLDELAHIAAEAGFSRTDALSYLRGPEGRSEIQLATAQAHRLGITGVPCFVFDHHHAIAGAQEPHVIDRLLDVTIAALETASAC</sequence>
<feature type="domain" description="DSBA-like thioredoxin" evidence="1">
    <location>
        <begin position="13"/>
        <end position="122"/>
    </location>
</feature>
<gene>
    <name evidence="2" type="ORF">GbCGDNIH3_0979</name>
</gene>
<accession>A0AAN0VFK0</accession>
<dbReference type="EMBL" id="CP003181">
    <property type="protein sequence ID" value="AHJ62812.1"/>
    <property type="molecule type" value="Genomic_DNA"/>
</dbReference>
<dbReference type="InterPro" id="IPR036249">
    <property type="entry name" value="Thioredoxin-like_sf"/>
</dbReference>
<proteinExistence type="predicted"/>
<dbReference type="PANTHER" id="PTHR13887:SF41">
    <property type="entry name" value="THIOREDOXIN SUPERFAMILY PROTEIN"/>
    <property type="match status" value="1"/>
</dbReference>
<organism evidence="2 3">
    <name type="scientific">Granulibacter bethesdensis</name>
    <dbReference type="NCBI Taxonomy" id="364410"/>
    <lineage>
        <taxon>Bacteria</taxon>
        <taxon>Pseudomonadati</taxon>
        <taxon>Pseudomonadota</taxon>
        <taxon>Alphaproteobacteria</taxon>
        <taxon>Acetobacterales</taxon>
        <taxon>Acetobacteraceae</taxon>
        <taxon>Granulibacter</taxon>
    </lineage>
</organism>
<evidence type="ECO:0000313" key="3">
    <source>
        <dbReference type="Proteomes" id="UP000019438"/>
    </source>
</evidence>
<dbReference type="InterPro" id="IPR001853">
    <property type="entry name" value="DSBA-like_thioredoxin_dom"/>
</dbReference>
<dbReference type="KEGG" id="gbc:GbCGDNIH3_0979"/>
<dbReference type="PANTHER" id="PTHR13887">
    <property type="entry name" value="GLUTATHIONE S-TRANSFERASE KAPPA"/>
    <property type="match status" value="1"/>
</dbReference>
<dbReference type="GO" id="GO:0016491">
    <property type="term" value="F:oxidoreductase activity"/>
    <property type="evidence" value="ECO:0007669"/>
    <property type="project" value="InterPro"/>
</dbReference>
<feature type="domain" description="DSBA-like thioredoxin" evidence="1">
    <location>
        <begin position="144"/>
        <end position="237"/>
    </location>
</feature>
<evidence type="ECO:0000259" key="1">
    <source>
        <dbReference type="Pfam" id="PF01323"/>
    </source>
</evidence>
<evidence type="ECO:0000313" key="2">
    <source>
        <dbReference type="EMBL" id="AHJ62812.1"/>
    </source>
</evidence>
<name>A0AAN0VFK0_9PROT</name>
<protein>
    <submittedName>
        <fullName evidence="2">FrnE protein</fullName>
    </submittedName>
</protein>
<dbReference type="AlphaFoldDB" id="A0AAN0VFK0"/>
<dbReference type="SUPFAM" id="SSF52833">
    <property type="entry name" value="Thioredoxin-like"/>
    <property type="match status" value="1"/>
</dbReference>
<dbReference type="KEGG" id="gbh:GbCGDNIH2_0979"/>
<dbReference type="Proteomes" id="UP000019438">
    <property type="component" value="Chromosome"/>
</dbReference>